<dbReference type="Proteomes" id="UP001412067">
    <property type="component" value="Unassembled WGS sequence"/>
</dbReference>
<accession>A0ABR2M9T8</accession>
<reference evidence="3 4" key="1">
    <citation type="journal article" date="2022" name="Nat. Plants">
        <title>Genomes of leafy and leafless Platanthera orchids illuminate the evolution of mycoheterotrophy.</title>
        <authorList>
            <person name="Li M.H."/>
            <person name="Liu K.W."/>
            <person name="Li Z."/>
            <person name="Lu H.C."/>
            <person name="Ye Q.L."/>
            <person name="Zhang D."/>
            <person name="Wang J.Y."/>
            <person name="Li Y.F."/>
            <person name="Zhong Z.M."/>
            <person name="Liu X."/>
            <person name="Yu X."/>
            <person name="Liu D.K."/>
            <person name="Tu X.D."/>
            <person name="Liu B."/>
            <person name="Hao Y."/>
            <person name="Liao X.Y."/>
            <person name="Jiang Y.T."/>
            <person name="Sun W.H."/>
            <person name="Chen J."/>
            <person name="Chen Y.Q."/>
            <person name="Ai Y."/>
            <person name="Zhai J.W."/>
            <person name="Wu S.S."/>
            <person name="Zhou Z."/>
            <person name="Hsiao Y.Y."/>
            <person name="Wu W.L."/>
            <person name="Chen Y.Y."/>
            <person name="Lin Y.F."/>
            <person name="Hsu J.L."/>
            <person name="Li C.Y."/>
            <person name="Wang Z.W."/>
            <person name="Zhao X."/>
            <person name="Zhong W.Y."/>
            <person name="Ma X.K."/>
            <person name="Ma L."/>
            <person name="Huang J."/>
            <person name="Chen G.Z."/>
            <person name="Huang M.Z."/>
            <person name="Huang L."/>
            <person name="Peng D.H."/>
            <person name="Luo Y.B."/>
            <person name="Zou S.Q."/>
            <person name="Chen S.P."/>
            <person name="Lan S."/>
            <person name="Tsai W.C."/>
            <person name="Van de Peer Y."/>
            <person name="Liu Z.J."/>
        </authorList>
    </citation>
    <scope>NUCLEOTIDE SEQUENCE [LARGE SCALE GENOMIC DNA]</scope>
    <source>
        <strain evidence="3">Lor288</strain>
    </source>
</reference>
<evidence type="ECO:0000313" key="3">
    <source>
        <dbReference type="EMBL" id="KAK8960690.1"/>
    </source>
</evidence>
<proteinExistence type="predicted"/>
<evidence type="ECO:0000256" key="2">
    <source>
        <dbReference type="SAM" id="Phobius"/>
    </source>
</evidence>
<keyword evidence="2" id="KW-0472">Membrane</keyword>
<feature type="transmembrane region" description="Helical" evidence="2">
    <location>
        <begin position="56"/>
        <end position="73"/>
    </location>
</feature>
<comment type="caution">
    <text evidence="3">The sequence shown here is derived from an EMBL/GenBank/DDBJ whole genome shotgun (WGS) entry which is preliminary data.</text>
</comment>
<feature type="coiled-coil region" evidence="1">
    <location>
        <begin position="308"/>
        <end position="337"/>
    </location>
</feature>
<dbReference type="PANTHER" id="PTHR31061">
    <property type="entry name" value="LD22376P"/>
    <property type="match status" value="1"/>
</dbReference>
<feature type="transmembrane region" description="Helical" evidence="2">
    <location>
        <begin position="240"/>
        <end position="261"/>
    </location>
</feature>
<keyword evidence="2" id="KW-1133">Transmembrane helix</keyword>
<protein>
    <submittedName>
        <fullName evidence="3">Uncharacterized protein</fullName>
    </submittedName>
</protein>
<gene>
    <name evidence="3" type="ORF">KSP40_PGU013261</name>
</gene>
<feature type="coiled-coil region" evidence="1">
    <location>
        <begin position="164"/>
        <end position="193"/>
    </location>
</feature>
<keyword evidence="1" id="KW-0175">Coiled coil</keyword>
<organism evidence="3 4">
    <name type="scientific">Platanthera guangdongensis</name>
    <dbReference type="NCBI Taxonomy" id="2320717"/>
    <lineage>
        <taxon>Eukaryota</taxon>
        <taxon>Viridiplantae</taxon>
        <taxon>Streptophyta</taxon>
        <taxon>Embryophyta</taxon>
        <taxon>Tracheophyta</taxon>
        <taxon>Spermatophyta</taxon>
        <taxon>Magnoliopsida</taxon>
        <taxon>Liliopsida</taxon>
        <taxon>Asparagales</taxon>
        <taxon>Orchidaceae</taxon>
        <taxon>Orchidoideae</taxon>
        <taxon>Orchideae</taxon>
        <taxon>Orchidinae</taxon>
        <taxon>Platanthera</taxon>
    </lineage>
</organism>
<name>A0ABR2M9T8_9ASPA</name>
<feature type="transmembrane region" description="Helical" evidence="2">
    <location>
        <begin position="85"/>
        <end position="108"/>
    </location>
</feature>
<evidence type="ECO:0000313" key="4">
    <source>
        <dbReference type="Proteomes" id="UP001412067"/>
    </source>
</evidence>
<keyword evidence="4" id="KW-1185">Reference proteome</keyword>
<evidence type="ECO:0000256" key="1">
    <source>
        <dbReference type="SAM" id="Coils"/>
    </source>
</evidence>
<sequence length="464" mass="53876">MSRTSDGRVLSTELATDANEGSDVTLQGASSRPASWNVEGEQSATRRYRISNRSSISSILSAIIGVHYGHVLMHMKVDILHLRVLFLPFEWIGMNAMLVFVMAAEGIFEGFLNGWYFESPNNTLDQDVLGPDESDSDFEEVLKLRPTKKNLEKIQKVTKDLMDRENAQKMKDKSKKEKEKKKMDRELKRFIKKEIIHSEERILTEMEGQSLGTYLDTKCASIEDYLYRFLIATSRDAPSFLWLVFILFDTVYVDALLRLYFEFLYVYYLLDVLGPDESDSDFEEVLKLRPTKKNLEKIQKVTEDLMDRENAQKMKDKSKKEKEKKKMDRELKRFIKKEIIHSEERILTEISIEESHRFLFRKTPTDSSYSAFRKETRRYPAGIPPTLTSLLPATSCILGSKSRRPRSGFRRHLFSHPGCSSRYSFSAVSIKQGRELLQVFRRLRRLSLPPLLGNHLLSLTVTYC</sequence>
<dbReference type="EMBL" id="JBBWWR010000010">
    <property type="protein sequence ID" value="KAK8960690.1"/>
    <property type="molecule type" value="Genomic_DNA"/>
</dbReference>
<keyword evidence="2" id="KW-0812">Transmembrane</keyword>
<dbReference type="PANTHER" id="PTHR31061:SF25">
    <property type="entry name" value="HEPARAN-ALPHA-GLUCOSAMINIDE N-ACETYLTRANSFERASE-LIKE PROTEIN (DUF1624)"/>
    <property type="match status" value="1"/>
</dbReference>